<keyword evidence="4" id="KW-1185">Reference proteome</keyword>
<proteinExistence type="predicted"/>
<evidence type="ECO:0000313" key="4">
    <source>
        <dbReference type="Proteomes" id="UP000277580"/>
    </source>
</evidence>
<keyword evidence="2" id="KW-0472">Membrane</keyword>
<feature type="compositionally biased region" description="Polar residues" evidence="1">
    <location>
        <begin position="8"/>
        <end position="17"/>
    </location>
</feature>
<evidence type="ECO:0008006" key="5">
    <source>
        <dbReference type="Google" id="ProtNLM"/>
    </source>
</evidence>
<dbReference type="STRING" id="1392247.A0A3N4L4G6"/>
<name>A0A3N4L4G6_9PEZI</name>
<dbReference type="EMBL" id="ML119106">
    <property type="protein sequence ID" value="RPB17446.1"/>
    <property type="molecule type" value="Genomic_DNA"/>
</dbReference>
<organism evidence="3 4">
    <name type="scientific">Morchella conica CCBAS932</name>
    <dbReference type="NCBI Taxonomy" id="1392247"/>
    <lineage>
        <taxon>Eukaryota</taxon>
        <taxon>Fungi</taxon>
        <taxon>Dikarya</taxon>
        <taxon>Ascomycota</taxon>
        <taxon>Pezizomycotina</taxon>
        <taxon>Pezizomycetes</taxon>
        <taxon>Pezizales</taxon>
        <taxon>Morchellaceae</taxon>
        <taxon>Morchella</taxon>
    </lineage>
</organism>
<feature type="transmembrane region" description="Helical" evidence="2">
    <location>
        <begin position="296"/>
        <end position="318"/>
    </location>
</feature>
<dbReference type="AlphaFoldDB" id="A0A3N4L4G6"/>
<gene>
    <name evidence="3" type="ORF">P167DRAFT_129918</name>
</gene>
<evidence type="ECO:0000256" key="1">
    <source>
        <dbReference type="SAM" id="MobiDB-lite"/>
    </source>
</evidence>
<keyword evidence="2" id="KW-1133">Transmembrane helix</keyword>
<evidence type="ECO:0000256" key="2">
    <source>
        <dbReference type="SAM" id="Phobius"/>
    </source>
</evidence>
<evidence type="ECO:0000313" key="3">
    <source>
        <dbReference type="EMBL" id="RPB17446.1"/>
    </source>
</evidence>
<feature type="transmembrane region" description="Helical" evidence="2">
    <location>
        <begin position="324"/>
        <end position="343"/>
    </location>
</feature>
<dbReference type="OrthoDB" id="10316941at2759"/>
<dbReference type="InParanoid" id="A0A3N4L4G6"/>
<reference evidence="3 4" key="1">
    <citation type="journal article" date="2018" name="Nat. Ecol. Evol.">
        <title>Pezizomycetes genomes reveal the molecular basis of ectomycorrhizal truffle lifestyle.</title>
        <authorList>
            <person name="Murat C."/>
            <person name="Payen T."/>
            <person name="Noel B."/>
            <person name="Kuo A."/>
            <person name="Morin E."/>
            <person name="Chen J."/>
            <person name="Kohler A."/>
            <person name="Krizsan K."/>
            <person name="Balestrini R."/>
            <person name="Da Silva C."/>
            <person name="Montanini B."/>
            <person name="Hainaut M."/>
            <person name="Levati E."/>
            <person name="Barry K.W."/>
            <person name="Belfiori B."/>
            <person name="Cichocki N."/>
            <person name="Clum A."/>
            <person name="Dockter R.B."/>
            <person name="Fauchery L."/>
            <person name="Guy J."/>
            <person name="Iotti M."/>
            <person name="Le Tacon F."/>
            <person name="Lindquist E.A."/>
            <person name="Lipzen A."/>
            <person name="Malagnac F."/>
            <person name="Mello A."/>
            <person name="Molinier V."/>
            <person name="Miyauchi S."/>
            <person name="Poulain J."/>
            <person name="Riccioni C."/>
            <person name="Rubini A."/>
            <person name="Sitrit Y."/>
            <person name="Splivallo R."/>
            <person name="Traeger S."/>
            <person name="Wang M."/>
            <person name="Zifcakova L."/>
            <person name="Wipf D."/>
            <person name="Zambonelli A."/>
            <person name="Paolocci F."/>
            <person name="Nowrousian M."/>
            <person name="Ottonello S."/>
            <person name="Baldrian P."/>
            <person name="Spatafora J.W."/>
            <person name="Henrissat B."/>
            <person name="Nagy L.G."/>
            <person name="Aury J.M."/>
            <person name="Wincker P."/>
            <person name="Grigoriev I.V."/>
            <person name="Bonfante P."/>
            <person name="Martin F.M."/>
        </authorList>
    </citation>
    <scope>NUCLEOTIDE SEQUENCE [LARGE SCALE GENOMIC DNA]</scope>
    <source>
        <strain evidence="3 4">CCBAS932</strain>
    </source>
</reference>
<keyword evidence="2" id="KW-0812">Transmembrane</keyword>
<dbReference type="Proteomes" id="UP000277580">
    <property type="component" value="Unassembled WGS sequence"/>
</dbReference>
<feature type="region of interest" description="Disordered" evidence="1">
    <location>
        <begin position="69"/>
        <end position="91"/>
    </location>
</feature>
<accession>A0A3N4L4G6</accession>
<feature type="region of interest" description="Disordered" evidence="1">
    <location>
        <begin position="1"/>
        <end position="25"/>
    </location>
</feature>
<sequence length="399" mass="44541">MNPRVLLRSSQHPSSATGAHPSQPARQIFRSSVSQSLVHRLLQSGSGGRGGTSPSVQFQNSFLFASAAGSKARRKINHPSAPKQRAGEKNDVECRIKDKDGVDGGSGKVVKIDEKKEEKSASILVETPEKEQLPLYPQKTLSVDVKGELLAAPLITLKLPVHNNEYVVLLVNPKNTLSALSRLIQAELPPLASDPSKAPRVTFKAPEYSRIGSVRHRSTRWGSSIEVGNFVKDAVREKEFIIEIEDAEDIVISVPSFLERSQTTRDQLRKTTKEIEIMGRLREQCDKALRNRVNMAIVGMVGWLVGVYSLMLNSGFLWSVAPNVIFATLWTTVASWLYFGMFGPTTSENRQRKLYESRGFNQEQWARLVDAGRILSKEVLDIAEQYGEKWDEKRDLIMS</sequence>
<protein>
    <recommendedName>
        <fullName evidence="5">Calcium uniporter protein</fullName>
    </recommendedName>
</protein>